<dbReference type="InterPro" id="IPR000276">
    <property type="entry name" value="GPCR_Rhodpsn"/>
</dbReference>
<organism evidence="12 13">
    <name type="scientific">Nematostella vectensis</name>
    <name type="common">Starlet sea anemone</name>
    <dbReference type="NCBI Taxonomy" id="45351"/>
    <lineage>
        <taxon>Eukaryota</taxon>
        <taxon>Metazoa</taxon>
        <taxon>Cnidaria</taxon>
        <taxon>Anthozoa</taxon>
        <taxon>Hexacorallia</taxon>
        <taxon>Actiniaria</taxon>
        <taxon>Edwardsiidae</taxon>
        <taxon>Nematostella</taxon>
    </lineage>
</organism>
<dbReference type="PhylomeDB" id="A7S552"/>
<keyword evidence="5 10" id="KW-0472">Membrane</keyword>
<evidence type="ECO:0000256" key="4">
    <source>
        <dbReference type="ARBA" id="ARBA00023040"/>
    </source>
</evidence>
<dbReference type="eggNOG" id="KOG3656">
    <property type="taxonomic scope" value="Eukaryota"/>
</dbReference>
<dbReference type="Gene3D" id="1.20.1070.10">
    <property type="entry name" value="Rhodopsin 7-helix transmembrane proteins"/>
    <property type="match status" value="1"/>
</dbReference>
<feature type="transmembrane region" description="Helical" evidence="10">
    <location>
        <begin position="200"/>
        <end position="219"/>
    </location>
</feature>
<dbReference type="PANTHER" id="PTHR45695:SF9">
    <property type="entry name" value="LEUCOKININ RECEPTOR"/>
    <property type="match status" value="1"/>
</dbReference>
<dbReference type="PROSITE" id="PS50262">
    <property type="entry name" value="G_PROTEIN_RECEP_F1_2"/>
    <property type="match status" value="1"/>
</dbReference>
<keyword evidence="2 8" id="KW-0812">Transmembrane</keyword>
<dbReference type="Proteomes" id="UP000001593">
    <property type="component" value="Unassembled WGS sequence"/>
</dbReference>
<evidence type="ECO:0000256" key="10">
    <source>
        <dbReference type="SAM" id="Phobius"/>
    </source>
</evidence>
<keyword evidence="6 8" id="KW-0675">Receptor</keyword>
<dbReference type="GO" id="GO:0007186">
    <property type="term" value="P:G protein-coupled receptor signaling pathway"/>
    <property type="evidence" value="ECO:0000318"/>
    <property type="project" value="GO_Central"/>
</dbReference>
<feature type="domain" description="G-protein coupled receptors family 1 profile" evidence="11">
    <location>
        <begin position="47"/>
        <end position="313"/>
    </location>
</feature>
<evidence type="ECO:0000259" key="11">
    <source>
        <dbReference type="PROSITE" id="PS50262"/>
    </source>
</evidence>
<comment type="subcellular location">
    <subcellularLocation>
        <location evidence="1">Membrane</location>
        <topology evidence="1">Multi-pass membrane protein</topology>
    </subcellularLocation>
</comment>
<dbReference type="PRINTS" id="PR00237">
    <property type="entry name" value="GPCRRHODOPSN"/>
</dbReference>
<keyword evidence="3 10" id="KW-1133">Transmembrane helix</keyword>
<keyword evidence="13" id="KW-1185">Reference proteome</keyword>
<name>A7S552_NEMVE</name>
<feature type="transmembrane region" description="Helical" evidence="10">
    <location>
        <begin position="253"/>
        <end position="273"/>
    </location>
</feature>
<dbReference type="PROSITE" id="PS00237">
    <property type="entry name" value="G_PROTEIN_RECEP_F1_1"/>
    <property type="match status" value="1"/>
</dbReference>
<evidence type="ECO:0000256" key="6">
    <source>
        <dbReference type="ARBA" id="ARBA00023170"/>
    </source>
</evidence>
<proteinExistence type="inferred from homology"/>
<protein>
    <recommendedName>
        <fullName evidence="11">G-protein coupled receptors family 1 profile domain-containing protein</fullName>
    </recommendedName>
</protein>
<feature type="transmembrane region" description="Helical" evidence="10">
    <location>
        <begin position="67"/>
        <end position="95"/>
    </location>
</feature>
<comment type="similarity">
    <text evidence="8">Belongs to the G-protein coupled receptor 1 family.</text>
</comment>
<dbReference type="OMA" id="LARRDNC"/>
<reference evidence="12 13" key="1">
    <citation type="journal article" date="2007" name="Science">
        <title>Sea anemone genome reveals ancestral eumetazoan gene repertoire and genomic organization.</title>
        <authorList>
            <person name="Putnam N.H."/>
            <person name="Srivastava M."/>
            <person name="Hellsten U."/>
            <person name="Dirks B."/>
            <person name="Chapman J."/>
            <person name="Salamov A."/>
            <person name="Terry A."/>
            <person name="Shapiro H."/>
            <person name="Lindquist E."/>
            <person name="Kapitonov V.V."/>
            <person name="Jurka J."/>
            <person name="Genikhovich G."/>
            <person name="Grigoriev I.V."/>
            <person name="Lucas S.M."/>
            <person name="Steele R.E."/>
            <person name="Finnerty J.R."/>
            <person name="Technau U."/>
            <person name="Martindale M.Q."/>
            <person name="Rokhsar D.S."/>
        </authorList>
    </citation>
    <scope>NUCLEOTIDE SEQUENCE [LARGE SCALE GENOMIC DNA]</scope>
    <source>
        <strain evidence="13">CH2 X CH6</strain>
    </source>
</reference>
<dbReference type="CDD" id="cd00637">
    <property type="entry name" value="7tm_classA_rhodopsin-like"/>
    <property type="match status" value="1"/>
</dbReference>
<accession>A7S552</accession>
<dbReference type="FunFam" id="1.20.1070.10:FF:000648">
    <property type="entry name" value="Predicted protein"/>
    <property type="match status" value="1"/>
</dbReference>
<feature type="transmembrane region" description="Helical" evidence="10">
    <location>
        <begin position="34"/>
        <end position="55"/>
    </location>
</feature>
<dbReference type="EMBL" id="DS469581">
    <property type="protein sequence ID" value="EDO41183.1"/>
    <property type="molecule type" value="Genomic_DNA"/>
</dbReference>
<dbReference type="PANTHER" id="PTHR45695">
    <property type="entry name" value="LEUCOKININ RECEPTOR-RELATED"/>
    <property type="match status" value="1"/>
</dbReference>
<evidence type="ECO:0000256" key="8">
    <source>
        <dbReference type="RuleBase" id="RU000688"/>
    </source>
</evidence>
<evidence type="ECO:0000313" key="12">
    <source>
        <dbReference type="EMBL" id="EDO41183.1"/>
    </source>
</evidence>
<feature type="region of interest" description="Disordered" evidence="9">
    <location>
        <begin position="362"/>
        <end position="394"/>
    </location>
</feature>
<dbReference type="HOGENOM" id="CLU_700784_0_0_1"/>
<dbReference type="STRING" id="45351.A7S552"/>
<dbReference type="GO" id="GO:0004930">
    <property type="term" value="F:G protein-coupled receptor activity"/>
    <property type="evidence" value="ECO:0000318"/>
    <property type="project" value="GO_Central"/>
</dbReference>
<evidence type="ECO:0000256" key="3">
    <source>
        <dbReference type="ARBA" id="ARBA00022989"/>
    </source>
</evidence>
<dbReference type="SUPFAM" id="SSF81321">
    <property type="entry name" value="Family A G protein-coupled receptor-like"/>
    <property type="match status" value="1"/>
</dbReference>
<evidence type="ECO:0000256" key="7">
    <source>
        <dbReference type="ARBA" id="ARBA00023224"/>
    </source>
</evidence>
<dbReference type="KEGG" id="nve:5512904"/>
<sequence length="394" mass="43620">MDNSLTTTAIPFSNPSTASNASSVLTSKGESSQVAAFVVIFILSVAGNSLVIAVVKRNVNGTLKTPTNVFIAHMAVADIVATLFGVPTMITRILLKGEWISGDKFGLVLCKIVPFLIETSFAVSALTITLIALERFLVVFYPTRKIICNAKACGVGVGLWIFAAIFYAPKLAAFSLSEMRGRAYCSTRKETIKPWGEIEAVLLVLILLLTLILYLAIICRVRCNRVTLLAASATKINRISKTKQSRERLNRRVLCQSLVIIFVHYLCWFPYLFVHLTCFYTNYTLAYCGNKILTSFLVMFFGYCNASANPFIYAILSENFRAGLKGIWRQAGKAARKMLLPDVPVRQRSRVIQLARRDNCKNGITKNGINNEPEKSKKASYQSPGEAKRQVATL</sequence>
<dbReference type="InParanoid" id="A7S552"/>
<dbReference type="GO" id="GO:0005886">
    <property type="term" value="C:plasma membrane"/>
    <property type="evidence" value="ECO:0000318"/>
    <property type="project" value="GO_Central"/>
</dbReference>
<evidence type="ECO:0000256" key="5">
    <source>
        <dbReference type="ARBA" id="ARBA00023136"/>
    </source>
</evidence>
<feature type="transmembrane region" description="Helical" evidence="10">
    <location>
        <begin position="150"/>
        <end position="169"/>
    </location>
</feature>
<evidence type="ECO:0000313" key="13">
    <source>
        <dbReference type="Proteomes" id="UP000001593"/>
    </source>
</evidence>
<keyword evidence="4 8" id="KW-0297">G-protein coupled receptor</keyword>
<dbReference type="Pfam" id="PF00001">
    <property type="entry name" value="7tm_1"/>
    <property type="match status" value="1"/>
</dbReference>
<evidence type="ECO:0000256" key="1">
    <source>
        <dbReference type="ARBA" id="ARBA00004141"/>
    </source>
</evidence>
<evidence type="ECO:0000256" key="9">
    <source>
        <dbReference type="SAM" id="MobiDB-lite"/>
    </source>
</evidence>
<dbReference type="AlphaFoldDB" id="A7S552"/>
<keyword evidence="7 8" id="KW-0807">Transducer</keyword>
<gene>
    <name evidence="12" type="ORF">NEMVEDRAFT_v1g206959</name>
</gene>
<evidence type="ECO:0000256" key="2">
    <source>
        <dbReference type="ARBA" id="ARBA00022692"/>
    </source>
</evidence>
<feature type="transmembrane region" description="Helical" evidence="10">
    <location>
        <begin position="293"/>
        <end position="316"/>
    </location>
</feature>
<feature type="transmembrane region" description="Helical" evidence="10">
    <location>
        <begin position="115"/>
        <end position="138"/>
    </location>
</feature>
<dbReference type="InterPro" id="IPR017452">
    <property type="entry name" value="GPCR_Rhodpsn_7TM"/>
</dbReference>